<dbReference type="Proteomes" id="UP000011996">
    <property type="component" value="Unassembled WGS sequence"/>
</dbReference>
<feature type="domain" description="DUF2262" evidence="1">
    <location>
        <begin position="160"/>
        <end position="292"/>
    </location>
</feature>
<organism evidence="2 3">
    <name type="scientific">Rhodopirellula europaea SH398</name>
    <dbReference type="NCBI Taxonomy" id="1263868"/>
    <lineage>
        <taxon>Bacteria</taxon>
        <taxon>Pseudomonadati</taxon>
        <taxon>Planctomycetota</taxon>
        <taxon>Planctomycetia</taxon>
        <taxon>Pirellulales</taxon>
        <taxon>Pirellulaceae</taxon>
        <taxon>Rhodopirellula</taxon>
    </lineage>
</organism>
<accession>M5SHB8</accession>
<dbReference type="AlphaFoldDB" id="M5SHB8"/>
<name>M5SHB8_9BACT</name>
<dbReference type="PATRIC" id="fig|1263868.3.peg.4104"/>
<proteinExistence type="predicted"/>
<dbReference type="STRING" id="1263868.RESH_03807"/>
<comment type="caution">
    <text evidence="2">The sequence shown here is derived from an EMBL/GenBank/DDBJ whole genome shotgun (WGS) entry which is preliminary data.</text>
</comment>
<evidence type="ECO:0000259" key="1">
    <source>
        <dbReference type="Pfam" id="PF10020"/>
    </source>
</evidence>
<dbReference type="InterPro" id="IPR019260">
    <property type="entry name" value="DUF2262"/>
</dbReference>
<dbReference type="PIRSF" id="PIRSF033642">
    <property type="entry name" value="UCP033642"/>
    <property type="match status" value="1"/>
</dbReference>
<gene>
    <name evidence="2" type="ORF">RESH_03807</name>
</gene>
<evidence type="ECO:0000313" key="3">
    <source>
        <dbReference type="Proteomes" id="UP000011996"/>
    </source>
</evidence>
<evidence type="ECO:0000313" key="2">
    <source>
        <dbReference type="EMBL" id="EMI25594.1"/>
    </source>
</evidence>
<protein>
    <submittedName>
        <fullName evidence="2">Putative membrane spanning protein</fullName>
    </submittedName>
</protein>
<reference evidence="2 3" key="1">
    <citation type="journal article" date="2013" name="Mar. Genomics">
        <title>Expression of sulfatases in Rhodopirellula baltica and the diversity of sulfatases in the genus Rhodopirellula.</title>
        <authorList>
            <person name="Wegner C.E."/>
            <person name="Richter-Heitmann T."/>
            <person name="Klindworth A."/>
            <person name="Klockow C."/>
            <person name="Richter M."/>
            <person name="Achstetter T."/>
            <person name="Glockner F.O."/>
            <person name="Harder J."/>
        </authorList>
    </citation>
    <scope>NUCLEOTIDE SEQUENCE [LARGE SCALE GENOMIC DNA]</scope>
    <source>
        <strain evidence="2 3">SH398</strain>
    </source>
</reference>
<dbReference type="Pfam" id="PF10020">
    <property type="entry name" value="DUF2262"/>
    <property type="match status" value="1"/>
</dbReference>
<dbReference type="EMBL" id="ANOF01000123">
    <property type="protein sequence ID" value="EMI25594.1"/>
    <property type="molecule type" value="Genomic_DNA"/>
</dbReference>
<dbReference type="InterPro" id="IPR024198">
    <property type="entry name" value="UCP033642"/>
</dbReference>
<sequence>MERDRKDRYAYNWAFIDEAKRTQSMSERFQLPSGDKLAALDAAGCEYSSELVVVEGVVSQSSQSGWPGTEGYTVHLFSLAAWRVMGEPLRRDTLLLLRPVPATADYFRDFAAGTLHQFEVLLSVDQTRAVVSKLVQQNIKNRELASIAKELEQPVIIKTERFGDLTLNRSIGWFEGLADWNGVEVEISIDSDGGFDIASQLETAETLFRDAAEWQKKIEAFAVAEKLELANDWQEVGKEMDAEEFLDRMVLESISIGPDGEFEFWHDDGDIFYGHSIQISGSLSEGLTDSDIPG</sequence>